<keyword evidence="1" id="KW-0472">Membrane</keyword>
<protein>
    <recommendedName>
        <fullName evidence="3">DC1 domain-containing protein</fullName>
    </recommendedName>
</protein>
<dbReference type="PANTHER" id="PTHR46477:SF15">
    <property type="entry name" value="CYSTEINE_HISTIDINE-RICH C1 DOMAIN PROTEIN"/>
    <property type="match status" value="1"/>
</dbReference>
<dbReference type="AlphaFoldDB" id="A5CBP8"/>
<accession>A5CBP8</accession>
<dbReference type="ExpressionAtlas" id="A5CBP8">
    <property type="expression patterns" value="baseline and differential"/>
</dbReference>
<keyword evidence="1" id="KW-0812">Transmembrane</keyword>
<dbReference type="OrthoDB" id="1841377at2759"/>
<gene>
    <name evidence="2" type="ORF">VITISV_002810</name>
</gene>
<feature type="transmembrane region" description="Helical" evidence="1">
    <location>
        <begin position="265"/>
        <end position="285"/>
    </location>
</feature>
<organism evidence="2">
    <name type="scientific">Vitis vinifera</name>
    <name type="common">Grape</name>
    <dbReference type="NCBI Taxonomy" id="29760"/>
    <lineage>
        <taxon>Eukaryota</taxon>
        <taxon>Viridiplantae</taxon>
        <taxon>Streptophyta</taxon>
        <taxon>Embryophyta</taxon>
        <taxon>Tracheophyta</taxon>
        <taxon>Spermatophyta</taxon>
        <taxon>Magnoliopsida</taxon>
        <taxon>eudicotyledons</taxon>
        <taxon>Gunneridae</taxon>
        <taxon>Pentapetalae</taxon>
        <taxon>rosids</taxon>
        <taxon>Vitales</taxon>
        <taxon>Vitaceae</taxon>
        <taxon>Viteae</taxon>
        <taxon>Vitis</taxon>
    </lineage>
</organism>
<dbReference type="PANTHER" id="PTHR46477">
    <property type="entry name" value="CYSTEINE/HISTIDINE-RICH C1 DOMAIN FAMILY PROTEIN"/>
    <property type="match status" value="1"/>
</dbReference>
<feature type="transmembrane region" description="Helical" evidence="1">
    <location>
        <begin position="227"/>
        <end position="245"/>
    </location>
</feature>
<evidence type="ECO:0000313" key="2">
    <source>
        <dbReference type="EMBL" id="CAN84180.1"/>
    </source>
</evidence>
<evidence type="ECO:0008006" key="3">
    <source>
        <dbReference type="Google" id="ProtNLM"/>
    </source>
</evidence>
<keyword evidence="1" id="KW-1133">Transmembrane helix</keyword>
<proteinExistence type="predicted"/>
<reference evidence="2" key="1">
    <citation type="journal article" date="2007" name="PLoS ONE">
        <title>The first genome sequence of an elite grapevine cultivar (Pinot noir Vitis vinifera L.): coping with a highly heterozygous genome.</title>
        <authorList>
            <person name="Velasco R."/>
            <person name="Zharkikh A."/>
            <person name="Troggio M."/>
            <person name="Cartwright D.A."/>
            <person name="Cestaro A."/>
            <person name="Pruss D."/>
            <person name="Pindo M."/>
            <person name="FitzGerald L.M."/>
            <person name="Vezzulli S."/>
            <person name="Reid J."/>
            <person name="Malacarne G."/>
            <person name="Iliev D."/>
            <person name="Coppola G."/>
            <person name="Wardell B."/>
            <person name="Micheletti D."/>
            <person name="Macalma T."/>
            <person name="Facci M."/>
            <person name="Mitchell J.T."/>
            <person name="Perazzolli M."/>
            <person name="Eldredge G."/>
            <person name="Gatto P."/>
            <person name="Oyzerski R."/>
            <person name="Moretto M."/>
            <person name="Gutin N."/>
            <person name="Stefanini M."/>
            <person name="Chen Y."/>
            <person name="Segala C."/>
            <person name="Davenport C."/>
            <person name="Dematte L."/>
            <person name="Mraz A."/>
            <person name="Battilana J."/>
            <person name="Stormo K."/>
            <person name="Costa F."/>
            <person name="Tao Q."/>
            <person name="Si-Ammour A."/>
            <person name="Harkins T."/>
            <person name="Lackey A."/>
            <person name="Perbost C."/>
            <person name="Taillon B."/>
            <person name="Stella A."/>
            <person name="Solovyev V."/>
            <person name="Fawcett J.A."/>
            <person name="Sterck L."/>
            <person name="Vandepoele K."/>
            <person name="Grando S.M."/>
            <person name="Toppo S."/>
            <person name="Moser C."/>
            <person name="Lanchbury J."/>
            <person name="Bogden R."/>
            <person name="Skolnick M."/>
            <person name="Sgaramella V."/>
            <person name="Bhatnagar S.K."/>
            <person name="Fontana P."/>
            <person name="Gutin A."/>
            <person name="Van de Peer Y."/>
            <person name="Salamini F."/>
            <person name="Viola R."/>
        </authorList>
    </citation>
    <scope>NUCLEOTIDE SEQUENCE</scope>
</reference>
<name>A5CBP8_VITVI</name>
<sequence>MATSMNLHEKEINIDSHPGHGLLKLKPAEKSCYCGGCKEMVFISQECYQCEHEDGHQKCDFHLHEQCKPVESLTLTFISCKFTFAQDSGGRNIVCDACGRDVKGRFFQSSTPGEPRHLHPCCAKLEFNDKVDHRDIVLYLEEKTTSVCLICRNEGHSLNFRSWVYVSRCRKYCYHVSCMKDNVEKGAKDEASNQQPSYETGTTSGALVTRAQNQDVRPRRGEMGLDLLEFAVDLVIFLISVIFGIPFPSVSKWIRKICLSDGSLFYTSHLNITTIILVYVDYIFLTRNTDAFLHNLFNKLSQEFAIKDLGSPHYFLGVEVKPLSGEIGLVALLQGEASLVSAHFLVRAIFFGVLRNNPQFSIQY</sequence>
<evidence type="ECO:0000256" key="1">
    <source>
        <dbReference type="SAM" id="Phobius"/>
    </source>
</evidence>
<dbReference type="EMBL" id="AM489231">
    <property type="protein sequence ID" value="CAN84180.1"/>
    <property type="molecule type" value="Genomic_DNA"/>
</dbReference>